<feature type="region of interest" description="Disordered" evidence="2">
    <location>
        <begin position="138"/>
        <end position="280"/>
    </location>
</feature>
<keyword evidence="3" id="KW-0472">Membrane</keyword>
<accession>A0ABU7V8F9</accession>
<name>A0ABU7V8F9_9MICO</name>
<dbReference type="Gene3D" id="2.60.200.20">
    <property type="match status" value="1"/>
</dbReference>
<proteinExistence type="predicted"/>
<dbReference type="RefSeq" id="WP_331792107.1">
    <property type="nucleotide sequence ID" value="NZ_BAAAUO010000012.1"/>
</dbReference>
<dbReference type="Proteomes" id="UP001351900">
    <property type="component" value="Unassembled WGS sequence"/>
</dbReference>
<feature type="domain" description="FHA" evidence="4">
    <location>
        <begin position="303"/>
        <end position="356"/>
    </location>
</feature>
<evidence type="ECO:0000256" key="2">
    <source>
        <dbReference type="SAM" id="MobiDB-lite"/>
    </source>
</evidence>
<keyword evidence="6" id="KW-1185">Reference proteome</keyword>
<evidence type="ECO:0000313" key="5">
    <source>
        <dbReference type="EMBL" id="MEF2255964.1"/>
    </source>
</evidence>
<feature type="transmembrane region" description="Helical" evidence="3">
    <location>
        <begin position="7"/>
        <end position="32"/>
    </location>
</feature>
<evidence type="ECO:0000259" key="4">
    <source>
        <dbReference type="PROSITE" id="PS50006"/>
    </source>
</evidence>
<dbReference type="SMART" id="SM00240">
    <property type="entry name" value="FHA"/>
    <property type="match status" value="1"/>
</dbReference>
<dbReference type="PROSITE" id="PS50006">
    <property type="entry name" value="FHA_DOMAIN"/>
    <property type="match status" value="1"/>
</dbReference>
<feature type="compositionally biased region" description="Pro residues" evidence="2">
    <location>
        <begin position="168"/>
        <end position="196"/>
    </location>
</feature>
<feature type="transmembrane region" description="Helical" evidence="3">
    <location>
        <begin position="104"/>
        <end position="123"/>
    </location>
</feature>
<dbReference type="Pfam" id="PF18936">
    <property type="entry name" value="DUF5684"/>
    <property type="match status" value="1"/>
</dbReference>
<keyword evidence="1" id="KW-0597">Phosphoprotein</keyword>
<feature type="compositionally biased region" description="Pro residues" evidence="2">
    <location>
        <begin position="205"/>
        <end position="216"/>
    </location>
</feature>
<protein>
    <submittedName>
        <fullName evidence="5">DUF5684 domain-containing protein</fullName>
    </submittedName>
</protein>
<gene>
    <name evidence="5" type="ORF">V2V91_12595</name>
</gene>
<feature type="transmembrane region" description="Helical" evidence="3">
    <location>
        <begin position="70"/>
        <end position="92"/>
    </location>
</feature>
<evidence type="ECO:0000256" key="1">
    <source>
        <dbReference type="ARBA" id="ARBA00022553"/>
    </source>
</evidence>
<keyword evidence="3" id="KW-1133">Transmembrane helix</keyword>
<keyword evidence="3" id="KW-0812">Transmembrane</keyword>
<evidence type="ECO:0000313" key="6">
    <source>
        <dbReference type="Proteomes" id="UP001351900"/>
    </source>
</evidence>
<dbReference type="CDD" id="cd00060">
    <property type="entry name" value="FHA"/>
    <property type="match status" value="1"/>
</dbReference>
<reference evidence="5 6" key="1">
    <citation type="submission" date="2024-01" db="EMBL/GenBank/DDBJ databases">
        <title>the genome sequence of strain Microbacterium schleiferi NBRC 15075.</title>
        <authorList>
            <person name="Ding Y."/>
            <person name="Zhang G."/>
        </authorList>
    </citation>
    <scope>NUCLEOTIDE SEQUENCE [LARGE SCALE GENOMIC DNA]</scope>
    <source>
        <strain evidence="5 6">NBRC 15075</strain>
    </source>
</reference>
<feature type="compositionally biased region" description="Low complexity" evidence="2">
    <location>
        <begin position="245"/>
        <end position="257"/>
    </location>
</feature>
<dbReference type="SUPFAM" id="SSF49879">
    <property type="entry name" value="SMAD/FHA domain"/>
    <property type="match status" value="1"/>
</dbReference>
<dbReference type="Pfam" id="PF00498">
    <property type="entry name" value="FHA"/>
    <property type="match status" value="1"/>
</dbReference>
<dbReference type="InterPro" id="IPR008984">
    <property type="entry name" value="SMAD_FHA_dom_sf"/>
</dbReference>
<dbReference type="InterPro" id="IPR043739">
    <property type="entry name" value="DUF5684"/>
</dbReference>
<feature type="compositionally biased region" description="Pro residues" evidence="2">
    <location>
        <begin position="225"/>
        <end position="234"/>
    </location>
</feature>
<sequence length="388" mass="39607">MNDGSGAAAGLMGAGIVVILVAILIPLGIYIWTALALGAVFTKAGEPVWKAWVPVVNTWTLYELGGKPGFWALLAFLPIVNIVAFVFLIISIDTVNKRFGRGSGLTVLAVFLFPIWASILGWGSSRLLSGPLRPAYPTGQMPSDTPAAPPAPPTSPFSLAGGAAVTAAPPPPPAPPAPPAPPRGPALAPPPPPSPSSPFDARPATPWPAPPAPAPAAPAAAPTAFIPPPPPSAPNPAQQPDSLWAPAPATAPDVAPAAPAPAAPTPVHIDEDDERTVISRSKRPSWLLTLPDGSDEAITASTVILGRSPSAPAGSDAQVIAVVDDTKTVSKSHAVLRLVGDTWVIEDSGSTNGSIVLDESGAEIEVTATHALIETFQLGDATFRIRKS</sequence>
<dbReference type="EMBL" id="JAZHOV010000007">
    <property type="protein sequence ID" value="MEF2255964.1"/>
    <property type="molecule type" value="Genomic_DNA"/>
</dbReference>
<comment type="caution">
    <text evidence="5">The sequence shown here is derived from an EMBL/GenBank/DDBJ whole genome shotgun (WGS) entry which is preliminary data.</text>
</comment>
<organism evidence="5 6">
    <name type="scientific">Microbacterium schleiferi</name>
    <dbReference type="NCBI Taxonomy" id="69362"/>
    <lineage>
        <taxon>Bacteria</taxon>
        <taxon>Bacillati</taxon>
        <taxon>Actinomycetota</taxon>
        <taxon>Actinomycetes</taxon>
        <taxon>Micrococcales</taxon>
        <taxon>Microbacteriaceae</taxon>
        <taxon>Microbacterium</taxon>
    </lineage>
</organism>
<evidence type="ECO:0000256" key="3">
    <source>
        <dbReference type="SAM" id="Phobius"/>
    </source>
</evidence>
<dbReference type="InterPro" id="IPR000253">
    <property type="entry name" value="FHA_dom"/>
</dbReference>